<dbReference type="Proteomes" id="UP000095283">
    <property type="component" value="Unplaced"/>
</dbReference>
<accession>A0A1I7WUA3</accession>
<evidence type="ECO:0000313" key="2">
    <source>
        <dbReference type="Proteomes" id="UP000095283"/>
    </source>
</evidence>
<feature type="transmembrane region" description="Helical" evidence="1">
    <location>
        <begin position="12"/>
        <end position="32"/>
    </location>
</feature>
<reference evidence="3" key="1">
    <citation type="submission" date="2016-11" db="UniProtKB">
        <authorList>
            <consortium name="WormBaseParasite"/>
        </authorList>
    </citation>
    <scope>IDENTIFICATION</scope>
</reference>
<keyword evidence="1" id="KW-1133">Transmembrane helix</keyword>
<evidence type="ECO:0000313" key="3">
    <source>
        <dbReference type="WBParaSite" id="Hba_08709"/>
    </source>
</evidence>
<dbReference type="AlphaFoldDB" id="A0A1I7WUA3"/>
<name>A0A1I7WUA3_HETBA</name>
<protein>
    <submittedName>
        <fullName evidence="3">PhoLip_ATPase_C domain-containing protein</fullName>
    </submittedName>
</protein>
<keyword evidence="1" id="KW-0472">Membrane</keyword>
<keyword evidence="2" id="KW-1185">Reference proteome</keyword>
<feature type="transmembrane region" description="Helical" evidence="1">
    <location>
        <begin position="52"/>
        <end position="74"/>
    </location>
</feature>
<proteinExistence type="predicted"/>
<dbReference type="InterPro" id="IPR052728">
    <property type="entry name" value="O2_lipid_transport_reg"/>
</dbReference>
<dbReference type="PANTHER" id="PTHR11161:SF0">
    <property type="entry name" value="O-ACYLTRANSFERASE LIKE PROTEIN"/>
    <property type="match status" value="1"/>
</dbReference>
<organism evidence="2 3">
    <name type="scientific">Heterorhabditis bacteriophora</name>
    <name type="common">Entomopathogenic nematode worm</name>
    <dbReference type="NCBI Taxonomy" id="37862"/>
    <lineage>
        <taxon>Eukaryota</taxon>
        <taxon>Metazoa</taxon>
        <taxon>Ecdysozoa</taxon>
        <taxon>Nematoda</taxon>
        <taxon>Chromadorea</taxon>
        <taxon>Rhabditida</taxon>
        <taxon>Rhabditina</taxon>
        <taxon>Rhabditomorpha</taxon>
        <taxon>Strongyloidea</taxon>
        <taxon>Heterorhabditidae</taxon>
        <taxon>Heterorhabditis</taxon>
    </lineage>
</organism>
<keyword evidence="1" id="KW-0812">Transmembrane</keyword>
<dbReference type="PANTHER" id="PTHR11161">
    <property type="entry name" value="O-ACYLTRANSFERASE"/>
    <property type="match status" value="1"/>
</dbReference>
<sequence length="114" mass="13486">MKFSKFTRASYYNFSRIGWAVALAWVISANHLGWGGHFEVGHSQRFIIYFQYVYYTIPITILSYVLAFFWSCLFEVPFLRLEKMLIDAIIKSKRPDSMLDGERKNGKDTLWEKL</sequence>
<dbReference type="WBParaSite" id="Hba_08709">
    <property type="protein sequence ID" value="Hba_08709"/>
    <property type="gene ID" value="Hba_08709"/>
</dbReference>
<evidence type="ECO:0000256" key="1">
    <source>
        <dbReference type="SAM" id="Phobius"/>
    </source>
</evidence>